<dbReference type="AlphaFoldDB" id="A0A1X7VKX9"/>
<feature type="domain" description="Mutator-like transposase" evidence="1">
    <location>
        <begin position="114"/>
        <end position="346"/>
    </location>
</feature>
<dbReference type="InParanoid" id="A0A1X7VKX9"/>
<dbReference type="EnsemblMetazoa" id="Aqu2.1.40564_001">
    <property type="protein sequence ID" value="Aqu2.1.40564_001"/>
    <property type="gene ID" value="Aqu2.1.40564"/>
</dbReference>
<name>A0A1X7VKX9_AMPQE</name>
<organism evidence="2">
    <name type="scientific">Amphimedon queenslandica</name>
    <name type="common">Sponge</name>
    <dbReference type="NCBI Taxonomy" id="400682"/>
    <lineage>
        <taxon>Eukaryota</taxon>
        <taxon>Metazoa</taxon>
        <taxon>Porifera</taxon>
        <taxon>Demospongiae</taxon>
        <taxon>Heteroscleromorpha</taxon>
        <taxon>Haplosclerida</taxon>
        <taxon>Niphatidae</taxon>
        <taxon>Amphimedon</taxon>
    </lineage>
</organism>
<evidence type="ECO:0000259" key="1">
    <source>
        <dbReference type="Pfam" id="PF20700"/>
    </source>
</evidence>
<dbReference type="eggNOG" id="ENOG502S0S7">
    <property type="taxonomic scope" value="Eukaryota"/>
</dbReference>
<dbReference type="Pfam" id="PF20700">
    <property type="entry name" value="Mutator"/>
    <property type="match status" value="1"/>
</dbReference>
<dbReference type="InterPro" id="IPR049012">
    <property type="entry name" value="Mutator_transp_dom"/>
</dbReference>
<protein>
    <recommendedName>
        <fullName evidence="1">Mutator-like transposase domain-containing protein</fullName>
    </recommendedName>
</protein>
<evidence type="ECO:0000313" key="2">
    <source>
        <dbReference type="EnsemblMetazoa" id="Aqu2.1.40564_001"/>
    </source>
</evidence>
<reference evidence="2" key="1">
    <citation type="submission" date="2017-05" db="UniProtKB">
        <authorList>
            <consortium name="EnsemblMetazoa"/>
        </authorList>
    </citation>
    <scope>IDENTIFICATION</scope>
</reference>
<proteinExistence type="predicted"/>
<sequence>MTALDELQEPEGCRIINLSNLKDFTKNISEHSAVCGGEVVLNGEIATNGLASILVAQCRLCNLKIDFPTSSKASGITGNKRWECNLSAVWGQMATGGGYNHLQESLGSLGVPVLWKSFDEAAAEEKKLAIERGSFHDGVPAITVIVDGGWSKRSHKHSYNAKSGVAIISGTEAGKLLYLGVRNKYCGICTQAERIGKDPQEHDCNKNWDEPSSSMETDILVEGFKQAELRHGIRYIQFIGDGDSSVYPSLLTQVPVWGHAIRKMECANHAVKCYRSALENLVKEKPLYKGKGKLTESMRKRLTKAARCALKMRSKEKDKTKAIQFLQDDLYNGPLHCFGDHKKCKPDYCKIKIDELNTASHPLNLHPAQQGEIGQESLLGDDDDDALISEVID</sequence>
<accession>A0A1X7VKX9</accession>